<sequence length="208" mass="23515">MYTPLFTENASPEEVAKTSIQYVEHHLEEFSSDFVPIGWIVYLVLDDIEPKKALDMLGFAQVIDKAVMESISFDNNTQKVKALGIVSHFLQQTDCSFQNFSVKERALFVDTLLSYCEEEHQRLATTIAKQGLVSSVLQDETIADKVGALKEADSIAYQIAKAGRTNEEAMRFVNDMTGEELYRQYTLVKKQNSALHCETESHGSYIKK</sequence>
<dbReference type="Proteomes" id="UP000886725">
    <property type="component" value="Unassembled WGS sequence"/>
</dbReference>
<protein>
    <submittedName>
        <fullName evidence="1">Uncharacterized protein</fullName>
    </submittedName>
</protein>
<dbReference type="EMBL" id="DVFU01000052">
    <property type="protein sequence ID" value="HIQ64607.1"/>
    <property type="molecule type" value="Genomic_DNA"/>
</dbReference>
<dbReference type="AlphaFoldDB" id="A0A9D0YYU7"/>
<comment type="caution">
    <text evidence="1">The sequence shown here is derived from an EMBL/GenBank/DDBJ whole genome shotgun (WGS) entry which is preliminary data.</text>
</comment>
<evidence type="ECO:0000313" key="1">
    <source>
        <dbReference type="EMBL" id="HIQ64607.1"/>
    </source>
</evidence>
<accession>A0A9D0YYU7</accession>
<organism evidence="1 2">
    <name type="scientific">Candidatus Faecenecus gallistercoris</name>
    <dbReference type="NCBI Taxonomy" id="2840793"/>
    <lineage>
        <taxon>Bacteria</taxon>
        <taxon>Bacillati</taxon>
        <taxon>Bacillota</taxon>
        <taxon>Bacillota incertae sedis</taxon>
        <taxon>Candidatus Faecenecus</taxon>
    </lineage>
</organism>
<gene>
    <name evidence="1" type="ORF">IAC85_02595</name>
</gene>
<name>A0A9D0YYU7_9FIRM</name>
<proteinExistence type="predicted"/>
<reference evidence="1" key="1">
    <citation type="submission" date="2020-10" db="EMBL/GenBank/DDBJ databases">
        <authorList>
            <person name="Gilroy R."/>
        </authorList>
    </citation>
    <scope>NUCLEOTIDE SEQUENCE</scope>
    <source>
        <strain evidence="1">CHK165-10780</strain>
    </source>
</reference>
<reference evidence="1" key="2">
    <citation type="journal article" date="2021" name="PeerJ">
        <title>Extensive microbial diversity within the chicken gut microbiome revealed by metagenomics and culture.</title>
        <authorList>
            <person name="Gilroy R."/>
            <person name="Ravi A."/>
            <person name="Getino M."/>
            <person name="Pursley I."/>
            <person name="Horton D.L."/>
            <person name="Alikhan N.F."/>
            <person name="Baker D."/>
            <person name="Gharbi K."/>
            <person name="Hall N."/>
            <person name="Watson M."/>
            <person name="Adriaenssens E.M."/>
            <person name="Foster-Nyarko E."/>
            <person name="Jarju S."/>
            <person name="Secka A."/>
            <person name="Antonio M."/>
            <person name="Oren A."/>
            <person name="Chaudhuri R.R."/>
            <person name="La Ragione R."/>
            <person name="Hildebrand F."/>
            <person name="Pallen M.J."/>
        </authorList>
    </citation>
    <scope>NUCLEOTIDE SEQUENCE</scope>
    <source>
        <strain evidence="1">CHK165-10780</strain>
    </source>
</reference>
<evidence type="ECO:0000313" key="2">
    <source>
        <dbReference type="Proteomes" id="UP000886725"/>
    </source>
</evidence>